<organism evidence="1">
    <name type="scientific">marine sediment metagenome</name>
    <dbReference type="NCBI Taxonomy" id="412755"/>
    <lineage>
        <taxon>unclassified sequences</taxon>
        <taxon>metagenomes</taxon>
        <taxon>ecological metagenomes</taxon>
    </lineage>
</organism>
<protein>
    <submittedName>
        <fullName evidence="1">Uncharacterized protein</fullName>
    </submittedName>
</protein>
<reference evidence="1" key="1">
    <citation type="journal article" date="2015" name="Nature">
        <title>Complex archaea that bridge the gap between prokaryotes and eukaryotes.</title>
        <authorList>
            <person name="Spang A."/>
            <person name="Saw J.H."/>
            <person name="Jorgensen S.L."/>
            <person name="Zaremba-Niedzwiedzka K."/>
            <person name="Martijn J."/>
            <person name="Lind A.E."/>
            <person name="van Eijk R."/>
            <person name="Schleper C."/>
            <person name="Guy L."/>
            <person name="Ettema T.J."/>
        </authorList>
    </citation>
    <scope>NUCLEOTIDE SEQUENCE</scope>
</reference>
<name>A0A0F9HFP8_9ZZZZ</name>
<gene>
    <name evidence="1" type="ORF">LCGC14_1788930</name>
</gene>
<dbReference type="AlphaFoldDB" id="A0A0F9HFP8"/>
<evidence type="ECO:0000313" key="1">
    <source>
        <dbReference type="EMBL" id="KKM01982.1"/>
    </source>
</evidence>
<sequence>MRVRYRVNTAISTKGVITWDCTAEVEQDMDIARLIATGENVQGEAAKLMEFQLALSDSLVAEMRRRYPIEGEAVPQGGE</sequence>
<accession>A0A0F9HFP8</accession>
<proteinExistence type="predicted"/>
<dbReference type="EMBL" id="LAZR01017052">
    <property type="protein sequence ID" value="KKM01982.1"/>
    <property type="molecule type" value="Genomic_DNA"/>
</dbReference>
<comment type="caution">
    <text evidence="1">The sequence shown here is derived from an EMBL/GenBank/DDBJ whole genome shotgun (WGS) entry which is preliminary data.</text>
</comment>